<keyword evidence="2" id="KW-1185">Reference proteome</keyword>
<evidence type="ECO:0000313" key="1">
    <source>
        <dbReference type="EMBL" id="SDE43701.1"/>
    </source>
</evidence>
<protein>
    <submittedName>
        <fullName evidence="1">Type VI secretion system secreted protein Hcp</fullName>
    </submittedName>
</protein>
<dbReference type="InterPro" id="IPR008514">
    <property type="entry name" value="T6SS_Hcp"/>
</dbReference>
<dbReference type="STRING" id="639004.SAMN04488239_11947"/>
<dbReference type="OrthoDB" id="5146053at2"/>
<dbReference type="PANTHER" id="PTHR36152:SF5">
    <property type="entry name" value="PROTEIN HCP1"/>
    <property type="match status" value="1"/>
</dbReference>
<dbReference type="InterPro" id="IPR036624">
    <property type="entry name" value="Hcp1-lik_sf"/>
</dbReference>
<dbReference type="RefSeq" id="WP_093036464.1">
    <property type="nucleotide sequence ID" value="NZ_FMZV01000019.1"/>
</dbReference>
<name>A0A1G7CWS3_9RHOB</name>
<proteinExistence type="predicted"/>
<dbReference type="Pfam" id="PF05638">
    <property type="entry name" value="T6SS_HCP"/>
    <property type="match status" value="1"/>
</dbReference>
<dbReference type="SUPFAM" id="SSF141452">
    <property type="entry name" value="Hcp1-like"/>
    <property type="match status" value="1"/>
</dbReference>
<dbReference type="InterPro" id="IPR053165">
    <property type="entry name" value="HSI-I_assembly_Hcp1"/>
</dbReference>
<evidence type="ECO:0000313" key="2">
    <source>
        <dbReference type="Proteomes" id="UP000199628"/>
    </source>
</evidence>
<dbReference type="PANTHER" id="PTHR36152">
    <property type="entry name" value="CYTOPLASMIC PROTEIN-RELATED"/>
    <property type="match status" value="1"/>
</dbReference>
<organism evidence="1 2">
    <name type="scientific">Ruegeria marina</name>
    <dbReference type="NCBI Taxonomy" id="639004"/>
    <lineage>
        <taxon>Bacteria</taxon>
        <taxon>Pseudomonadati</taxon>
        <taxon>Pseudomonadota</taxon>
        <taxon>Alphaproteobacteria</taxon>
        <taxon>Rhodobacterales</taxon>
        <taxon>Roseobacteraceae</taxon>
        <taxon>Ruegeria</taxon>
    </lineage>
</organism>
<accession>A0A1G7CWS3</accession>
<sequence>MPLTGYLKIPDIDGESQRADHEEEIDIHDIQWLIEQAAVAQVGRGRSQARARVDALKFRKIYDASSPYLALACMQAKSFDEVVLTVRKDSGEAHLDYLTITMTNVIISKYEVLGNSSDVHDMIEEEGGLNFEQVKIKYVVQADDHSAGDEHEVEYDIAKGV</sequence>
<dbReference type="EMBL" id="FMZV01000019">
    <property type="protein sequence ID" value="SDE43701.1"/>
    <property type="molecule type" value="Genomic_DNA"/>
</dbReference>
<gene>
    <name evidence="1" type="ORF">SAMN04488239_11947</name>
</gene>
<dbReference type="Gene3D" id="2.30.110.20">
    <property type="entry name" value="Hcp1-like"/>
    <property type="match status" value="1"/>
</dbReference>
<dbReference type="AlphaFoldDB" id="A0A1G7CWS3"/>
<dbReference type="Proteomes" id="UP000199628">
    <property type="component" value="Unassembled WGS sequence"/>
</dbReference>
<reference evidence="2" key="1">
    <citation type="submission" date="2016-10" db="EMBL/GenBank/DDBJ databases">
        <authorList>
            <person name="Varghese N."/>
            <person name="Submissions S."/>
        </authorList>
    </citation>
    <scope>NUCLEOTIDE SEQUENCE [LARGE SCALE GENOMIC DNA]</scope>
    <source>
        <strain evidence="2">CGMCC 1.9108</strain>
    </source>
</reference>